<evidence type="ECO:0000313" key="2">
    <source>
        <dbReference type="EMBL" id="KKW93960.1"/>
    </source>
</evidence>
<evidence type="ECO:0000313" key="3">
    <source>
        <dbReference type="Proteomes" id="UP000033874"/>
    </source>
</evidence>
<dbReference type="RefSeq" id="WP_046762394.1">
    <property type="nucleotide sequence ID" value="NZ_LBIC01000001.1"/>
</dbReference>
<accession>A0A0M3AVT8</accession>
<protein>
    <submittedName>
        <fullName evidence="2">Uncharacterized protein</fullName>
    </submittedName>
</protein>
<feature type="chain" id="PRO_5005650818" evidence="1">
    <location>
        <begin position="20"/>
        <end position="423"/>
    </location>
</feature>
<gene>
    <name evidence="2" type="ORF">YP76_04820</name>
</gene>
<sequence length="423" mass="41555">MKRAISLLLALATSSPCFAADKPLIMRSGQIKVLPAEADLQLQNAIILPHIATPSSPVDGECWTTTAGLYCRISGSTVGPYSIGSVTSVAASGGTTGLTFSGSPITTSGTLTLSGTLAVANGGTGSTSASSARTALGLAIGSDVQAYSSKLTSYAGGDAPSAFTLGIVDSGDAAAWRSAIGAGTSSTTGTVTSVALSGGTTGLTISGSPVTSTGTITLAGTLAVANGGTGATNAGSALTNLGAVSAARTVAAGTGLTGGGDLTADRTISIGNTAVSAGSYGSATSVPTFTVNAQGQITAASGNAIPVLASGTYTPTLTNVTNVTASTAYQLRYTRVGSVVRVSGRVDVDPTAGGTVEVGITLPIASNFTTIYQCSGVAASEVVPGQSAAFFADPMNDRARLIWNTSDTANRGMIFVFEYDVLP</sequence>
<evidence type="ECO:0000256" key="1">
    <source>
        <dbReference type="SAM" id="SignalP"/>
    </source>
</evidence>
<dbReference type="Proteomes" id="UP000033874">
    <property type="component" value="Unassembled WGS sequence"/>
</dbReference>
<keyword evidence="3" id="KW-1185">Reference proteome</keyword>
<dbReference type="AlphaFoldDB" id="A0A0M3AVT8"/>
<comment type="caution">
    <text evidence="2">The sequence shown here is derived from an EMBL/GenBank/DDBJ whole genome shotgun (WGS) entry which is preliminary data.</text>
</comment>
<keyword evidence="1" id="KW-0732">Signal</keyword>
<proteinExistence type="predicted"/>
<dbReference type="EMBL" id="LBIC01000001">
    <property type="protein sequence ID" value="KKW93960.1"/>
    <property type="molecule type" value="Genomic_DNA"/>
</dbReference>
<organism evidence="2 3">
    <name type="scientific">Sphingobium chungbukense</name>
    <dbReference type="NCBI Taxonomy" id="56193"/>
    <lineage>
        <taxon>Bacteria</taxon>
        <taxon>Pseudomonadati</taxon>
        <taxon>Pseudomonadota</taxon>
        <taxon>Alphaproteobacteria</taxon>
        <taxon>Sphingomonadales</taxon>
        <taxon>Sphingomonadaceae</taxon>
        <taxon>Sphingobium</taxon>
    </lineage>
</organism>
<reference evidence="2 3" key="1">
    <citation type="submission" date="2015-04" db="EMBL/GenBank/DDBJ databases">
        <title>Genome sequence of aromatic hydrocarbons-degrading Sphingobium chungbukense DJ77.</title>
        <authorList>
            <person name="Kim Y.-C."/>
            <person name="Chae J.-C."/>
        </authorList>
    </citation>
    <scope>NUCLEOTIDE SEQUENCE [LARGE SCALE GENOMIC DNA]</scope>
    <source>
        <strain evidence="2 3">DJ77</strain>
    </source>
</reference>
<feature type="signal peptide" evidence="1">
    <location>
        <begin position="1"/>
        <end position="19"/>
    </location>
</feature>
<name>A0A0M3AVT8_9SPHN</name>
<dbReference type="STRING" id="56193.YP76_04820"/>
<dbReference type="PATRIC" id="fig|56193.3.peg.996"/>